<evidence type="ECO:0000313" key="2">
    <source>
        <dbReference type="EMBL" id="CAD1828181.1"/>
    </source>
</evidence>
<evidence type="ECO:0000256" key="1">
    <source>
        <dbReference type="SAM" id="MobiDB-lite"/>
    </source>
</evidence>
<reference evidence="2" key="1">
    <citation type="submission" date="2020-07" db="EMBL/GenBank/DDBJ databases">
        <authorList>
            <person name="Lin J."/>
        </authorList>
    </citation>
    <scope>NUCLEOTIDE SEQUENCE</scope>
</reference>
<sequence>MGSAGEGGEVDGVAPGREGGGGVAQAGEDRRSRGHQAGGGDGAPPRRCRRCRRPPPAVAVMLSGARRREGTWSLRGGVAADRHRDGDGAAVGGAQPRVGSEHPEPRGTGKGYT</sequence>
<feature type="region of interest" description="Disordered" evidence="1">
    <location>
        <begin position="1"/>
        <end position="113"/>
    </location>
</feature>
<name>A0A6V7PBI1_ANACO</name>
<accession>A0A6V7PBI1</accession>
<gene>
    <name evidence="2" type="ORF">CB5_LOCUS11392</name>
</gene>
<proteinExistence type="predicted"/>
<dbReference type="EMBL" id="LR862147">
    <property type="protein sequence ID" value="CAD1828181.1"/>
    <property type="molecule type" value="Genomic_DNA"/>
</dbReference>
<protein>
    <submittedName>
        <fullName evidence="2">Uncharacterized protein</fullName>
    </submittedName>
</protein>
<dbReference type="AlphaFoldDB" id="A0A6V7PBI1"/>
<organism evidence="2">
    <name type="scientific">Ananas comosus var. bracteatus</name>
    <name type="common">red pineapple</name>
    <dbReference type="NCBI Taxonomy" id="296719"/>
    <lineage>
        <taxon>Eukaryota</taxon>
        <taxon>Viridiplantae</taxon>
        <taxon>Streptophyta</taxon>
        <taxon>Embryophyta</taxon>
        <taxon>Tracheophyta</taxon>
        <taxon>Spermatophyta</taxon>
        <taxon>Magnoliopsida</taxon>
        <taxon>Liliopsida</taxon>
        <taxon>Poales</taxon>
        <taxon>Bromeliaceae</taxon>
        <taxon>Bromelioideae</taxon>
        <taxon>Ananas</taxon>
    </lineage>
</organism>